<proteinExistence type="predicted"/>
<name>A0A4C1ZS10_EUMVA</name>
<accession>A0A4C1ZS10</accession>
<sequence>MSGNHKTGLINPQNDKHLGLSIKTNLRLSKSIFEFIHDYLEMEKKSQSDIFFSRLQTSRPPEIDAAHERAAEAAQGVKAPNCPRGLFYANSYINLRRAPTPGPPAAAGARRRLQGMREMPASPLYR</sequence>
<evidence type="ECO:0000313" key="3">
    <source>
        <dbReference type="Proteomes" id="UP000299102"/>
    </source>
</evidence>
<feature type="region of interest" description="Disordered" evidence="1">
    <location>
        <begin position="98"/>
        <end position="126"/>
    </location>
</feature>
<comment type="caution">
    <text evidence="2">The sequence shown here is derived from an EMBL/GenBank/DDBJ whole genome shotgun (WGS) entry which is preliminary data.</text>
</comment>
<protein>
    <submittedName>
        <fullName evidence="2">Uncharacterized protein</fullName>
    </submittedName>
</protein>
<organism evidence="2 3">
    <name type="scientific">Eumeta variegata</name>
    <name type="common">Bagworm moth</name>
    <name type="synonym">Eumeta japonica</name>
    <dbReference type="NCBI Taxonomy" id="151549"/>
    <lineage>
        <taxon>Eukaryota</taxon>
        <taxon>Metazoa</taxon>
        <taxon>Ecdysozoa</taxon>
        <taxon>Arthropoda</taxon>
        <taxon>Hexapoda</taxon>
        <taxon>Insecta</taxon>
        <taxon>Pterygota</taxon>
        <taxon>Neoptera</taxon>
        <taxon>Endopterygota</taxon>
        <taxon>Lepidoptera</taxon>
        <taxon>Glossata</taxon>
        <taxon>Ditrysia</taxon>
        <taxon>Tineoidea</taxon>
        <taxon>Psychidae</taxon>
        <taxon>Oiketicinae</taxon>
        <taxon>Eumeta</taxon>
    </lineage>
</organism>
<reference evidence="2 3" key="1">
    <citation type="journal article" date="2019" name="Commun. Biol.">
        <title>The bagworm genome reveals a unique fibroin gene that provides high tensile strength.</title>
        <authorList>
            <person name="Kono N."/>
            <person name="Nakamura H."/>
            <person name="Ohtoshi R."/>
            <person name="Tomita M."/>
            <person name="Numata K."/>
            <person name="Arakawa K."/>
        </authorList>
    </citation>
    <scope>NUCLEOTIDE SEQUENCE [LARGE SCALE GENOMIC DNA]</scope>
</reference>
<evidence type="ECO:0000313" key="2">
    <source>
        <dbReference type="EMBL" id="GBP90740.1"/>
    </source>
</evidence>
<dbReference type="AlphaFoldDB" id="A0A4C1ZS10"/>
<keyword evidence="3" id="KW-1185">Reference proteome</keyword>
<dbReference type="Proteomes" id="UP000299102">
    <property type="component" value="Unassembled WGS sequence"/>
</dbReference>
<evidence type="ECO:0000256" key="1">
    <source>
        <dbReference type="SAM" id="MobiDB-lite"/>
    </source>
</evidence>
<dbReference type="EMBL" id="BGZK01002108">
    <property type="protein sequence ID" value="GBP90740.1"/>
    <property type="molecule type" value="Genomic_DNA"/>
</dbReference>
<gene>
    <name evidence="2" type="ORF">EVAR_26710_1</name>
</gene>